<comment type="caution">
    <text evidence="2">The sequence shown here is derived from an EMBL/GenBank/DDBJ whole genome shotgun (WGS) entry which is preliminary data.</text>
</comment>
<accession>A0AAV7QUY5</accession>
<evidence type="ECO:0000256" key="1">
    <source>
        <dbReference type="SAM" id="MobiDB-lite"/>
    </source>
</evidence>
<dbReference type="Proteomes" id="UP001066276">
    <property type="component" value="Chromosome 6"/>
</dbReference>
<keyword evidence="3" id="KW-1185">Reference proteome</keyword>
<dbReference type="AlphaFoldDB" id="A0AAV7QUY5"/>
<organism evidence="2 3">
    <name type="scientific">Pleurodeles waltl</name>
    <name type="common">Iberian ribbed newt</name>
    <dbReference type="NCBI Taxonomy" id="8319"/>
    <lineage>
        <taxon>Eukaryota</taxon>
        <taxon>Metazoa</taxon>
        <taxon>Chordata</taxon>
        <taxon>Craniata</taxon>
        <taxon>Vertebrata</taxon>
        <taxon>Euteleostomi</taxon>
        <taxon>Amphibia</taxon>
        <taxon>Batrachia</taxon>
        <taxon>Caudata</taxon>
        <taxon>Salamandroidea</taxon>
        <taxon>Salamandridae</taxon>
        <taxon>Pleurodelinae</taxon>
        <taxon>Pleurodeles</taxon>
    </lineage>
</organism>
<proteinExistence type="predicted"/>
<feature type="compositionally biased region" description="Basic and acidic residues" evidence="1">
    <location>
        <begin position="72"/>
        <end position="93"/>
    </location>
</feature>
<evidence type="ECO:0000313" key="3">
    <source>
        <dbReference type="Proteomes" id="UP001066276"/>
    </source>
</evidence>
<protein>
    <submittedName>
        <fullName evidence="2">Uncharacterized protein</fullName>
    </submittedName>
</protein>
<sequence>MGVLPYRMLGLLTSKHSFAPALQGSDLCKEIILRSPSQARRRSSNDVRGMETIRTSTSYQTWHLLTGGSCRQQEKREAITDSEKPVSDLPHKK</sequence>
<reference evidence="2" key="1">
    <citation type="journal article" date="2022" name="bioRxiv">
        <title>Sequencing and chromosome-scale assembly of the giantPleurodeles waltlgenome.</title>
        <authorList>
            <person name="Brown T."/>
            <person name="Elewa A."/>
            <person name="Iarovenko S."/>
            <person name="Subramanian E."/>
            <person name="Araus A.J."/>
            <person name="Petzold A."/>
            <person name="Susuki M."/>
            <person name="Suzuki K.-i.T."/>
            <person name="Hayashi T."/>
            <person name="Toyoda A."/>
            <person name="Oliveira C."/>
            <person name="Osipova E."/>
            <person name="Leigh N.D."/>
            <person name="Simon A."/>
            <person name="Yun M.H."/>
        </authorList>
    </citation>
    <scope>NUCLEOTIDE SEQUENCE</scope>
    <source>
        <strain evidence="2">20211129_DDA</strain>
        <tissue evidence="2">Liver</tissue>
    </source>
</reference>
<feature type="region of interest" description="Disordered" evidence="1">
    <location>
        <begin position="70"/>
        <end position="93"/>
    </location>
</feature>
<evidence type="ECO:0000313" key="2">
    <source>
        <dbReference type="EMBL" id="KAJ1144327.1"/>
    </source>
</evidence>
<name>A0AAV7QUY5_PLEWA</name>
<gene>
    <name evidence="2" type="ORF">NDU88_010627</name>
</gene>
<dbReference type="EMBL" id="JANPWB010000010">
    <property type="protein sequence ID" value="KAJ1144327.1"/>
    <property type="molecule type" value="Genomic_DNA"/>
</dbReference>